<protein>
    <recommendedName>
        <fullName evidence="1">N-acetyltransferase domain-containing protein</fullName>
    </recommendedName>
</protein>
<gene>
    <name evidence="2" type="ORF">D6D10_00528</name>
</gene>
<evidence type="ECO:0000313" key="2">
    <source>
        <dbReference type="EMBL" id="THX44234.1"/>
    </source>
</evidence>
<name>A0A4S9FDA4_AURPU</name>
<dbReference type="InterPro" id="IPR051531">
    <property type="entry name" value="N-acetyltransferase"/>
</dbReference>
<accession>A0A4S9FDA4</accession>
<dbReference type="EMBL" id="QZAV01000005">
    <property type="protein sequence ID" value="THX44234.1"/>
    <property type="molecule type" value="Genomic_DNA"/>
</dbReference>
<dbReference type="PROSITE" id="PS51186">
    <property type="entry name" value="GNAT"/>
    <property type="match status" value="1"/>
</dbReference>
<dbReference type="SUPFAM" id="SSF55729">
    <property type="entry name" value="Acyl-CoA N-acyltransferases (Nat)"/>
    <property type="match status" value="1"/>
</dbReference>
<dbReference type="InterPro" id="IPR000182">
    <property type="entry name" value="GNAT_dom"/>
</dbReference>
<organism evidence="2 3">
    <name type="scientific">Aureobasidium pullulans</name>
    <name type="common">Black yeast</name>
    <name type="synonym">Pullularia pullulans</name>
    <dbReference type="NCBI Taxonomy" id="5580"/>
    <lineage>
        <taxon>Eukaryota</taxon>
        <taxon>Fungi</taxon>
        <taxon>Dikarya</taxon>
        <taxon>Ascomycota</taxon>
        <taxon>Pezizomycotina</taxon>
        <taxon>Dothideomycetes</taxon>
        <taxon>Dothideomycetidae</taxon>
        <taxon>Dothideales</taxon>
        <taxon>Saccotheciaceae</taxon>
        <taxon>Aureobasidium</taxon>
    </lineage>
</organism>
<proteinExistence type="predicted"/>
<dbReference type="PANTHER" id="PTHR43792">
    <property type="entry name" value="GNAT FAMILY, PUTATIVE (AFU_ORTHOLOGUE AFUA_3G00765)-RELATED-RELATED"/>
    <property type="match status" value="1"/>
</dbReference>
<dbReference type="Proteomes" id="UP000308953">
    <property type="component" value="Unassembled WGS sequence"/>
</dbReference>
<dbReference type="Pfam" id="PF13302">
    <property type="entry name" value="Acetyltransf_3"/>
    <property type="match status" value="1"/>
</dbReference>
<dbReference type="GO" id="GO:0016747">
    <property type="term" value="F:acyltransferase activity, transferring groups other than amino-acyl groups"/>
    <property type="evidence" value="ECO:0007669"/>
    <property type="project" value="InterPro"/>
</dbReference>
<dbReference type="PANTHER" id="PTHR43792:SF1">
    <property type="entry name" value="N-ACETYLTRANSFERASE DOMAIN-CONTAINING PROTEIN"/>
    <property type="match status" value="1"/>
</dbReference>
<dbReference type="InterPro" id="IPR016181">
    <property type="entry name" value="Acyl_CoA_acyltransferase"/>
</dbReference>
<feature type="domain" description="N-acetyltransferase" evidence="1">
    <location>
        <begin position="74"/>
        <end position="238"/>
    </location>
</feature>
<reference evidence="2 3" key="1">
    <citation type="submission" date="2018-10" db="EMBL/GenBank/DDBJ databases">
        <title>Fifty Aureobasidium pullulans genomes reveal a recombining polyextremotolerant generalist.</title>
        <authorList>
            <person name="Gostincar C."/>
            <person name="Turk M."/>
            <person name="Zajc J."/>
            <person name="Gunde-Cimerman N."/>
        </authorList>
    </citation>
    <scope>NUCLEOTIDE SEQUENCE [LARGE SCALE GENOMIC DNA]</scope>
    <source>
        <strain evidence="2 3">EXF-9785</strain>
    </source>
</reference>
<comment type="caution">
    <text evidence="2">The sequence shown here is derived from an EMBL/GenBank/DDBJ whole genome shotgun (WGS) entry which is preliminary data.</text>
</comment>
<evidence type="ECO:0000259" key="1">
    <source>
        <dbReference type="PROSITE" id="PS51186"/>
    </source>
</evidence>
<evidence type="ECO:0000313" key="3">
    <source>
        <dbReference type="Proteomes" id="UP000308953"/>
    </source>
</evidence>
<dbReference type="AlphaFoldDB" id="A0A4S9FDA4"/>
<dbReference type="Gene3D" id="3.40.630.30">
    <property type="match status" value="1"/>
</dbReference>
<sequence length="238" mass="26947">MTTQKQKLQEPDDLTPNLAIETSRLILLPTPLAIDVESYKDLYASLHRMPEFTTMAFGESWGIKDWTTSSVRETIAREVTRSWKVRGMGDFAIGLRSEHQNLEHDDDVREHGFKIVEAEVQRLEDVRWIGYVGIRDAPTTSMLNEPTAVSSTRGWQEMVELRYGFHPDAWGKGFGTEAAKAVMAWGQQEKGVQRFIAETERENKGSGGVLGKLGFAGIEEGTEVIWGMEGTKEWERRI</sequence>